<protein>
    <submittedName>
        <fullName evidence="3">C2H2-type domain-containing protein</fullName>
    </submittedName>
</protein>
<dbReference type="Proteomes" id="UP000275846">
    <property type="component" value="Unassembled WGS sequence"/>
</dbReference>
<proteinExistence type="predicted"/>
<keyword evidence="2" id="KW-1185">Reference proteome</keyword>
<dbReference type="EMBL" id="UYSU01035452">
    <property type="protein sequence ID" value="VDL96168.1"/>
    <property type="molecule type" value="Genomic_DNA"/>
</dbReference>
<sequence length="164" mass="17905">MNPVTWEGFAQDRLAWRRSMKTGPAIYETSRIAGAKAKRAARKSPALWTNTVDAQAIPTCPRCQRIFRARIGLVGNLRTQRTNNPTIPTSTSNSFTYPSDSPTLTPGIFSITPTIIEIISQYSSPVSFTTTAAATTTICDADSLLNCPHCDRTFTSRIGLVGHL</sequence>
<reference evidence="1 2" key="2">
    <citation type="submission" date="2018-11" db="EMBL/GenBank/DDBJ databases">
        <authorList>
            <consortium name="Pathogen Informatics"/>
        </authorList>
    </citation>
    <scope>NUCLEOTIDE SEQUENCE [LARGE SCALE GENOMIC DNA]</scope>
    <source>
        <strain evidence="1 2">NST_G2</strain>
    </source>
</reference>
<reference evidence="3" key="1">
    <citation type="submission" date="2016-06" db="UniProtKB">
        <authorList>
            <consortium name="WormBaseParasite"/>
        </authorList>
    </citation>
    <scope>IDENTIFICATION</scope>
</reference>
<gene>
    <name evidence="1" type="ORF">SSLN_LOCUS9783</name>
</gene>
<dbReference type="WBParaSite" id="SSLN_0001014501-mRNA-1">
    <property type="protein sequence ID" value="SSLN_0001014501-mRNA-1"/>
    <property type="gene ID" value="SSLN_0001014501"/>
</dbReference>
<accession>A0A183SZY5</accession>
<organism evidence="3">
    <name type="scientific">Schistocephalus solidus</name>
    <name type="common">Tapeworm</name>
    <dbReference type="NCBI Taxonomy" id="70667"/>
    <lineage>
        <taxon>Eukaryota</taxon>
        <taxon>Metazoa</taxon>
        <taxon>Spiralia</taxon>
        <taxon>Lophotrochozoa</taxon>
        <taxon>Platyhelminthes</taxon>
        <taxon>Cestoda</taxon>
        <taxon>Eucestoda</taxon>
        <taxon>Diphyllobothriidea</taxon>
        <taxon>Diphyllobothriidae</taxon>
        <taxon>Schistocephalus</taxon>
    </lineage>
</organism>
<name>A0A183SZY5_SCHSO</name>
<evidence type="ECO:0000313" key="1">
    <source>
        <dbReference type="EMBL" id="VDL96168.1"/>
    </source>
</evidence>
<dbReference type="AlphaFoldDB" id="A0A183SZY5"/>
<evidence type="ECO:0000313" key="3">
    <source>
        <dbReference type="WBParaSite" id="SSLN_0001014501-mRNA-1"/>
    </source>
</evidence>
<evidence type="ECO:0000313" key="2">
    <source>
        <dbReference type="Proteomes" id="UP000275846"/>
    </source>
</evidence>